<name>A0ABW9RRG2_9BACT</name>
<dbReference type="SMART" id="SM00760">
    <property type="entry name" value="Bac_DnaA_C"/>
    <property type="match status" value="1"/>
</dbReference>
<proteinExistence type="predicted"/>
<gene>
    <name evidence="2" type="ORF">E1163_15220</name>
</gene>
<dbReference type="EMBL" id="SMLW01000574">
    <property type="protein sequence ID" value="MTI26307.1"/>
    <property type="molecule type" value="Genomic_DNA"/>
</dbReference>
<evidence type="ECO:0000259" key="1">
    <source>
        <dbReference type="SMART" id="SM00760"/>
    </source>
</evidence>
<dbReference type="Gene3D" id="1.10.1750.10">
    <property type="match status" value="1"/>
</dbReference>
<organism evidence="2 3">
    <name type="scientific">Fulvivirga kasyanovii</name>
    <dbReference type="NCBI Taxonomy" id="396812"/>
    <lineage>
        <taxon>Bacteria</taxon>
        <taxon>Pseudomonadati</taxon>
        <taxon>Bacteroidota</taxon>
        <taxon>Cytophagia</taxon>
        <taxon>Cytophagales</taxon>
        <taxon>Fulvivirgaceae</taxon>
        <taxon>Fulvivirga</taxon>
    </lineage>
</organism>
<keyword evidence="3" id="KW-1185">Reference proteome</keyword>
<protein>
    <recommendedName>
        <fullName evidence="1">Chromosomal replication initiator DnaA C-terminal domain-containing protein</fullName>
    </recommendedName>
</protein>
<accession>A0ABW9RRG2</accession>
<feature type="domain" description="Chromosomal replication initiator DnaA C-terminal" evidence="1">
    <location>
        <begin position="44"/>
        <end position="110"/>
    </location>
</feature>
<comment type="caution">
    <text evidence="2">The sequence shown here is derived from an EMBL/GenBank/DDBJ whole genome shotgun (WGS) entry which is preliminary data.</text>
</comment>
<dbReference type="Proteomes" id="UP000798808">
    <property type="component" value="Unassembled WGS sequence"/>
</dbReference>
<dbReference type="SUPFAM" id="SSF48295">
    <property type="entry name" value="TrpR-like"/>
    <property type="match status" value="1"/>
</dbReference>
<evidence type="ECO:0000313" key="3">
    <source>
        <dbReference type="Proteomes" id="UP000798808"/>
    </source>
</evidence>
<dbReference type="InterPro" id="IPR013159">
    <property type="entry name" value="DnaA_C"/>
</dbReference>
<reference evidence="2 3" key="1">
    <citation type="submission" date="2019-02" db="EMBL/GenBank/DDBJ databases">
        <authorList>
            <person name="Goldberg S.R."/>
            <person name="Haltli B.A."/>
            <person name="Correa H."/>
            <person name="Russell K.G."/>
        </authorList>
    </citation>
    <scope>NUCLEOTIDE SEQUENCE [LARGE SCALE GENOMIC DNA]</scope>
    <source>
        <strain evidence="2 3">JCM 16186</strain>
    </source>
</reference>
<dbReference type="InterPro" id="IPR010921">
    <property type="entry name" value="Trp_repressor/repl_initiator"/>
</dbReference>
<sequence>MLLQKSLDKVLGKIGVDNTIELLESFIDNSSMETHDMEKTTLITQYIITCSIAVFNLDREQFYSSTVREYREARMVTYYLLRKYTEGSFRKIGELFNQKKRNIIYFCRKCADMLSIPQYNETFNERYITIEKQTIAFISKLN</sequence>
<evidence type="ECO:0000313" key="2">
    <source>
        <dbReference type="EMBL" id="MTI26307.1"/>
    </source>
</evidence>
<dbReference type="Pfam" id="PF08299">
    <property type="entry name" value="Bac_DnaA_C"/>
    <property type="match status" value="1"/>
</dbReference>